<organism evidence="1 2">
    <name type="scientific">Uncinocarpus reesii (strain UAMH 1704)</name>
    <dbReference type="NCBI Taxonomy" id="336963"/>
    <lineage>
        <taxon>Eukaryota</taxon>
        <taxon>Fungi</taxon>
        <taxon>Dikarya</taxon>
        <taxon>Ascomycota</taxon>
        <taxon>Pezizomycotina</taxon>
        <taxon>Eurotiomycetes</taxon>
        <taxon>Eurotiomycetidae</taxon>
        <taxon>Onygenales</taxon>
        <taxon>Onygenaceae</taxon>
        <taxon>Uncinocarpus</taxon>
    </lineage>
</organism>
<dbReference type="HOGENOM" id="CLU_058478_1_0_1"/>
<keyword evidence="2" id="KW-1185">Reference proteome</keyword>
<evidence type="ECO:0000313" key="1">
    <source>
        <dbReference type="EMBL" id="EEP79595.1"/>
    </source>
</evidence>
<evidence type="ECO:0008006" key="3">
    <source>
        <dbReference type="Google" id="ProtNLM"/>
    </source>
</evidence>
<dbReference type="Pfam" id="PF13093">
    <property type="entry name" value="FTA4"/>
    <property type="match status" value="1"/>
</dbReference>
<dbReference type="eggNOG" id="ENOG502S9QD">
    <property type="taxonomic scope" value="Eukaryota"/>
</dbReference>
<dbReference type="VEuPathDB" id="FungiDB:UREG_04441"/>
<dbReference type="InParanoid" id="C4JNX1"/>
<dbReference type="EMBL" id="CH476616">
    <property type="protein sequence ID" value="EEP79595.1"/>
    <property type="molecule type" value="Genomic_DNA"/>
</dbReference>
<evidence type="ECO:0000313" key="2">
    <source>
        <dbReference type="Proteomes" id="UP000002058"/>
    </source>
</evidence>
<protein>
    <recommendedName>
        <fullName evidence="3">Kinetochore protein fta4</fullName>
    </recommendedName>
</protein>
<accession>C4JNX1</accession>
<dbReference type="InterPro" id="IPR025207">
    <property type="entry name" value="Sim4_Fta4"/>
</dbReference>
<name>C4JNX1_UNCRE</name>
<dbReference type="STRING" id="336963.C4JNX1"/>
<proteinExistence type="predicted"/>
<dbReference type="KEGG" id="ure:UREG_04441"/>
<dbReference type="GO" id="GO:0031511">
    <property type="term" value="C:Mis6-Sim4 complex"/>
    <property type="evidence" value="ECO:0007669"/>
    <property type="project" value="InterPro"/>
</dbReference>
<dbReference type="Proteomes" id="UP000002058">
    <property type="component" value="Unassembled WGS sequence"/>
</dbReference>
<gene>
    <name evidence="1" type="ORF">UREG_04441</name>
</gene>
<dbReference type="GeneID" id="8441040"/>
<sequence length="250" mass="29012">MEESQLRPPPARQLYDHWSVLMNTQRQRALVQPWTVRRQLPKSKCLPFGIKFGYYQLLWSPSEDWRDYGPETESDIPDKVVDGVLQKRKSRVQSRIQRLQVSYASHYSASSFLLVIAHAVILTDRESRSIEKLPDDWTEENVTPESLERQFHSQLVVLNAERNEQRKRLAQYMQLRTLLEPFNQPQTNVQPNLVTKDGQLAAELDRMRMLLAKVAGKVQQIGQQQGGLQTENSVPQEDMDTKLAKILDMT</sequence>
<dbReference type="AlphaFoldDB" id="C4JNX1"/>
<reference evidence="2" key="1">
    <citation type="journal article" date="2009" name="Genome Res.">
        <title>Comparative genomic analyses of the human fungal pathogens Coccidioides and their relatives.</title>
        <authorList>
            <person name="Sharpton T.J."/>
            <person name="Stajich J.E."/>
            <person name="Rounsley S.D."/>
            <person name="Gardner M.J."/>
            <person name="Wortman J.R."/>
            <person name="Jordar V.S."/>
            <person name="Maiti R."/>
            <person name="Kodira C.D."/>
            <person name="Neafsey D.E."/>
            <person name="Zeng Q."/>
            <person name="Hung C.-Y."/>
            <person name="McMahan C."/>
            <person name="Muszewska A."/>
            <person name="Grynberg M."/>
            <person name="Mandel M.A."/>
            <person name="Kellner E.M."/>
            <person name="Barker B.M."/>
            <person name="Galgiani J.N."/>
            <person name="Orbach M.J."/>
            <person name="Kirkland T.N."/>
            <person name="Cole G.T."/>
            <person name="Henn M.R."/>
            <person name="Birren B.W."/>
            <person name="Taylor J.W."/>
        </authorList>
    </citation>
    <scope>NUCLEOTIDE SEQUENCE [LARGE SCALE GENOMIC DNA]</scope>
    <source>
        <strain evidence="2">UAMH 1704</strain>
    </source>
</reference>
<dbReference type="OrthoDB" id="21214at2759"/>
<dbReference type="PANTHER" id="PTHR42040:SF1">
    <property type="entry name" value="INNER KINETOCHORE SUBUNIT FTA4"/>
    <property type="match status" value="1"/>
</dbReference>
<dbReference type="PANTHER" id="PTHR42040">
    <property type="entry name" value="INNER KINETOCHORE SUBUNIT FTA4"/>
    <property type="match status" value="1"/>
</dbReference>
<dbReference type="RefSeq" id="XP_002544924.1">
    <property type="nucleotide sequence ID" value="XM_002544878.1"/>
</dbReference>